<dbReference type="Proteomes" id="UP001059859">
    <property type="component" value="Chromosome"/>
</dbReference>
<name>A0ABY5YNM4_9MICC</name>
<gene>
    <name evidence="1" type="ORF">N2K95_13680</name>
</gene>
<dbReference type="RefSeq" id="WP_260651977.1">
    <property type="nucleotide sequence ID" value="NZ_CP104275.1"/>
</dbReference>
<evidence type="ECO:0000313" key="2">
    <source>
        <dbReference type="Proteomes" id="UP001059859"/>
    </source>
</evidence>
<organism evidence="1 2">
    <name type="scientific">Arthrobacter zhaoxinii</name>
    <dbReference type="NCBI Taxonomy" id="2964616"/>
    <lineage>
        <taxon>Bacteria</taxon>
        <taxon>Bacillati</taxon>
        <taxon>Actinomycetota</taxon>
        <taxon>Actinomycetes</taxon>
        <taxon>Micrococcales</taxon>
        <taxon>Micrococcaceae</taxon>
        <taxon>Arthrobacter</taxon>
    </lineage>
</organism>
<accession>A0ABY5YNM4</accession>
<evidence type="ECO:0000313" key="1">
    <source>
        <dbReference type="EMBL" id="UWX96681.1"/>
    </source>
</evidence>
<proteinExistence type="predicted"/>
<sequence>MITFAQDTDGFIRMDRHLPESLSVNVTFTDGSSEVLTGAVLNKAYDDAVAVFREKNGLDAKGFSRRPKKAFSAANKIDFVPVRPGMGS</sequence>
<reference evidence="1" key="1">
    <citation type="submission" date="2022-09" db="EMBL/GenBank/DDBJ databases">
        <title>Novel species in genus Arthrobacter.</title>
        <authorList>
            <person name="Liu Y."/>
        </authorList>
    </citation>
    <scope>NUCLEOTIDE SEQUENCE</scope>
    <source>
        <strain evidence="1">Zg-Y815</strain>
    </source>
</reference>
<dbReference type="EMBL" id="CP104275">
    <property type="protein sequence ID" value="UWX96681.1"/>
    <property type="molecule type" value="Genomic_DNA"/>
</dbReference>
<protein>
    <submittedName>
        <fullName evidence="1">Uncharacterized protein</fullName>
    </submittedName>
</protein>
<keyword evidence="2" id="KW-1185">Reference proteome</keyword>